<name>A0A931LZ38_FIMGI</name>
<evidence type="ECO:0000259" key="6">
    <source>
        <dbReference type="SMART" id="SM00827"/>
    </source>
</evidence>
<comment type="similarity">
    <text evidence="4">Belongs to the fabD family.</text>
</comment>
<dbReference type="EC" id="2.3.1.39" evidence="4"/>
<dbReference type="InterPro" id="IPR016035">
    <property type="entry name" value="Acyl_Trfase/lysoPLipase"/>
</dbReference>
<feature type="active site" evidence="5">
    <location>
        <position position="89"/>
    </location>
</feature>
<dbReference type="InterPro" id="IPR014043">
    <property type="entry name" value="Acyl_transferase_dom"/>
</dbReference>
<dbReference type="InterPro" id="IPR004410">
    <property type="entry name" value="Malonyl_CoA-ACP_transAc_FabD"/>
</dbReference>
<evidence type="ECO:0000256" key="2">
    <source>
        <dbReference type="ARBA" id="ARBA00023315"/>
    </source>
</evidence>
<evidence type="ECO:0000313" key="8">
    <source>
        <dbReference type="Proteomes" id="UP000727962"/>
    </source>
</evidence>
<keyword evidence="1 4" id="KW-0808">Transferase</keyword>
<dbReference type="NCBIfam" id="TIGR00128">
    <property type="entry name" value="fabD"/>
    <property type="match status" value="1"/>
</dbReference>
<reference evidence="7" key="1">
    <citation type="submission" date="2020-07" db="EMBL/GenBank/DDBJ databases">
        <title>Huge and variable diversity of episymbiotic CPR bacteria and DPANN archaea in groundwater ecosystems.</title>
        <authorList>
            <person name="He C.Y."/>
            <person name="Keren R."/>
            <person name="Whittaker M."/>
            <person name="Farag I.F."/>
            <person name="Doudna J."/>
            <person name="Cate J.H.D."/>
            <person name="Banfield J.F."/>
        </authorList>
    </citation>
    <scope>NUCLEOTIDE SEQUENCE</scope>
    <source>
        <strain evidence="7">NC_groundwater_17_Pr7_B-0.1um_64_12</strain>
    </source>
</reference>
<dbReference type="GO" id="GO:0006633">
    <property type="term" value="P:fatty acid biosynthetic process"/>
    <property type="evidence" value="ECO:0007669"/>
    <property type="project" value="TreeGrafter"/>
</dbReference>
<dbReference type="InterPro" id="IPR050858">
    <property type="entry name" value="Mal-CoA-ACP_Trans/PKS_FabD"/>
</dbReference>
<dbReference type="GO" id="GO:0004314">
    <property type="term" value="F:[acyl-carrier-protein] S-malonyltransferase activity"/>
    <property type="evidence" value="ECO:0007669"/>
    <property type="project" value="UniProtKB-EC"/>
</dbReference>
<evidence type="ECO:0000313" key="7">
    <source>
        <dbReference type="EMBL" id="MBI1757420.1"/>
    </source>
</evidence>
<dbReference type="SUPFAM" id="SSF55048">
    <property type="entry name" value="Probable ACP-binding domain of malonyl-CoA ACP transacylase"/>
    <property type="match status" value="1"/>
</dbReference>
<dbReference type="Gene3D" id="3.40.366.10">
    <property type="entry name" value="Malonyl-Coenzyme A Acyl Carrier Protein, domain 2"/>
    <property type="match status" value="1"/>
</dbReference>
<dbReference type="InterPro" id="IPR001227">
    <property type="entry name" value="Ac_transferase_dom_sf"/>
</dbReference>
<accession>A0A931LZ38</accession>
<dbReference type="SUPFAM" id="SSF52151">
    <property type="entry name" value="FabD/lysophospholipase-like"/>
    <property type="match status" value="1"/>
</dbReference>
<comment type="caution">
    <text evidence="7">The sequence shown here is derived from an EMBL/GenBank/DDBJ whole genome shotgun (WGS) entry which is preliminary data.</text>
</comment>
<sequence length="312" mass="32027">MVAAVFPGQGSQRPGMGAGLFDLPAAAPLLAEISAAAGLDVRRLCLQSDEDALRQTQNAQMALFACGVVAFRCLEDSGVPKPAFFAGHSVGEYAALVASGALGVADGARLVARRGELMASAGKSRPGGMAAVLGLDGASLETACREASTGGEVAVVANDNCPGQLVISGDTGAVRRACDLATARGAKRAMPLNVSGAFHSPLMEEAAAAMFDALVRVTFKAGAAPVVSNVTAAPVDDPSRWPELLRDQLRSPVRWTESVQRIAAAGVDAFLECGAGEVLCGLIRRTTREARTLPIYDQPTLEAAVAELGARV</sequence>
<dbReference type="InterPro" id="IPR016036">
    <property type="entry name" value="Malonyl_transacylase_ACP-bd"/>
</dbReference>
<dbReference type="PIRSF" id="PIRSF000446">
    <property type="entry name" value="Mct"/>
    <property type="match status" value="1"/>
</dbReference>
<proteinExistence type="inferred from homology"/>
<dbReference type="SMART" id="SM00827">
    <property type="entry name" value="PKS_AT"/>
    <property type="match status" value="1"/>
</dbReference>
<gene>
    <name evidence="7" type="primary">fabD</name>
    <name evidence="7" type="ORF">HYR64_09975</name>
</gene>
<evidence type="ECO:0000256" key="4">
    <source>
        <dbReference type="PIRNR" id="PIRNR000446"/>
    </source>
</evidence>
<dbReference type="GO" id="GO:0005829">
    <property type="term" value="C:cytosol"/>
    <property type="evidence" value="ECO:0007669"/>
    <property type="project" value="TreeGrafter"/>
</dbReference>
<evidence type="ECO:0000256" key="5">
    <source>
        <dbReference type="PIRSR" id="PIRSR000446-1"/>
    </source>
</evidence>
<dbReference type="Gene3D" id="3.30.70.250">
    <property type="entry name" value="Malonyl-CoA ACP transacylase, ACP-binding"/>
    <property type="match status" value="1"/>
</dbReference>
<dbReference type="PANTHER" id="PTHR42681:SF1">
    <property type="entry name" value="MALONYL-COA-ACYL CARRIER PROTEIN TRANSACYLASE, MITOCHONDRIAL"/>
    <property type="match status" value="1"/>
</dbReference>
<evidence type="ECO:0000256" key="1">
    <source>
        <dbReference type="ARBA" id="ARBA00022679"/>
    </source>
</evidence>
<comment type="catalytic activity">
    <reaction evidence="3 4">
        <text>holo-[ACP] + malonyl-CoA = malonyl-[ACP] + CoA</text>
        <dbReference type="Rhea" id="RHEA:41792"/>
        <dbReference type="Rhea" id="RHEA-COMP:9623"/>
        <dbReference type="Rhea" id="RHEA-COMP:9685"/>
        <dbReference type="ChEBI" id="CHEBI:57287"/>
        <dbReference type="ChEBI" id="CHEBI:57384"/>
        <dbReference type="ChEBI" id="CHEBI:64479"/>
        <dbReference type="ChEBI" id="CHEBI:78449"/>
        <dbReference type="EC" id="2.3.1.39"/>
    </reaction>
</comment>
<keyword evidence="2 4" id="KW-0012">Acyltransferase</keyword>
<dbReference type="EMBL" id="JACOSL010000062">
    <property type="protein sequence ID" value="MBI1757420.1"/>
    <property type="molecule type" value="Genomic_DNA"/>
</dbReference>
<dbReference type="PANTHER" id="PTHR42681">
    <property type="entry name" value="MALONYL-COA-ACYL CARRIER PROTEIN TRANSACYLASE, MITOCHONDRIAL"/>
    <property type="match status" value="1"/>
</dbReference>
<evidence type="ECO:0000256" key="3">
    <source>
        <dbReference type="ARBA" id="ARBA00048462"/>
    </source>
</evidence>
<dbReference type="FunFam" id="3.30.70.250:FF:000001">
    <property type="entry name" value="Malonyl CoA-acyl carrier protein transacylase"/>
    <property type="match status" value="1"/>
</dbReference>
<organism evidence="7 8">
    <name type="scientific">Fimbriimonas ginsengisoli</name>
    <dbReference type="NCBI Taxonomy" id="1005039"/>
    <lineage>
        <taxon>Bacteria</taxon>
        <taxon>Bacillati</taxon>
        <taxon>Armatimonadota</taxon>
        <taxon>Fimbriimonadia</taxon>
        <taxon>Fimbriimonadales</taxon>
        <taxon>Fimbriimonadaceae</taxon>
        <taxon>Fimbriimonas</taxon>
    </lineage>
</organism>
<feature type="domain" description="Malonyl-CoA:ACP transacylase (MAT)" evidence="6">
    <location>
        <begin position="5"/>
        <end position="305"/>
    </location>
</feature>
<feature type="active site" evidence="5">
    <location>
        <position position="199"/>
    </location>
</feature>
<protein>
    <recommendedName>
        <fullName evidence="4">Malonyl CoA-acyl carrier protein transacylase</fullName>
        <ecNumber evidence="4">2.3.1.39</ecNumber>
    </recommendedName>
</protein>
<dbReference type="InterPro" id="IPR024925">
    <property type="entry name" value="Malonyl_CoA-ACP_transAc"/>
</dbReference>
<dbReference type="AlphaFoldDB" id="A0A931LZ38"/>
<dbReference type="Pfam" id="PF00698">
    <property type="entry name" value="Acyl_transf_1"/>
    <property type="match status" value="1"/>
</dbReference>
<dbReference type="Proteomes" id="UP000727962">
    <property type="component" value="Unassembled WGS sequence"/>
</dbReference>